<name>A0A3M2RLP5_9GAMM</name>
<proteinExistence type="predicted"/>
<gene>
    <name evidence="2" type="ORF">DOQ08_00809</name>
</gene>
<dbReference type="AlphaFoldDB" id="A0A3M2RLP5"/>
<dbReference type="EMBL" id="QMDL01000001">
    <property type="protein sequence ID" value="RMJ06124.1"/>
    <property type="molecule type" value="Genomic_DNA"/>
</dbReference>
<keyword evidence="3" id="KW-1185">Reference proteome</keyword>
<comment type="caution">
    <text evidence="2">The sequence shown here is derived from an EMBL/GenBank/DDBJ whole genome shotgun (WGS) entry which is preliminary data.</text>
</comment>
<protein>
    <recommendedName>
        <fullName evidence="4">Beta-barrel porin 2</fullName>
    </recommendedName>
</protein>
<dbReference type="RefSeq" id="WP_227537476.1">
    <property type="nucleotide sequence ID" value="NZ_QMDL01000001.1"/>
</dbReference>
<feature type="signal peptide" evidence="1">
    <location>
        <begin position="1"/>
        <end position="32"/>
    </location>
</feature>
<dbReference type="InterPro" id="IPR011250">
    <property type="entry name" value="OMP/PagP_B-barrel"/>
</dbReference>
<organism evidence="2 3">
    <name type="scientific">Marinobacter litoralis</name>
    <dbReference type="NCBI Taxonomy" id="187981"/>
    <lineage>
        <taxon>Bacteria</taxon>
        <taxon>Pseudomonadati</taxon>
        <taxon>Pseudomonadota</taxon>
        <taxon>Gammaproteobacteria</taxon>
        <taxon>Pseudomonadales</taxon>
        <taxon>Marinobacteraceae</taxon>
        <taxon>Marinobacter</taxon>
    </lineage>
</organism>
<sequence>MDRPQNVRVHRSIAPMILVLAVAGTSMPSAQAQVELTGGLDSRYTDNASKASRDEESDLESRVYIKADYTSDPGRCNATFSGTLGYSNWLDGTFDDEAYGEMDFLGDCELANQLYWDVANTLREVTQSSRSSDTPDNRTRKNVFSTGPRYNWRINETNWLTLSTRYENTEFSEGDTSDTERYLGSAAWNHAFSKTFNGGLSANYSRTEYDTGAEVDVKTVNVTFSRNWPTMDVSGAIGVSEIETKAGNSSQSSDGVVGELTLQRALTPSSDWYLRAAHQLTDRTSNLDFVFENFQFSLEDSITVETTTVSTGVDKRFSNGATLNVELYGNQSDYIDDPEREDGGGMNLRYGRPIAERTTGYLGLGYDYLTYASDELDERITRIEVGAEHQASSDLSLTAKVGHQNKVSDAPTSEYDENWVLFGLEYRFR</sequence>
<evidence type="ECO:0000313" key="2">
    <source>
        <dbReference type="EMBL" id="RMJ06124.1"/>
    </source>
</evidence>
<dbReference type="SUPFAM" id="SSF56925">
    <property type="entry name" value="OMPA-like"/>
    <property type="match status" value="1"/>
</dbReference>
<evidence type="ECO:0008006" key="4">
    <source>
        <dbReference type="Google" id="ProtNLM"/>
    </source>
</evidence>
<evidence type="ECO:0000256" key="1">
    <source>
        <dbReference type="SAM" id="SignalP"/>
    </source>
</evidence>
<dbReference type="Proteomes" id="UP000265903">
    <property type="component" value="Unassembled WGS sequence"/>
</dbReference>
<accession>A0A3M2RLP5</accession>
<reference evidence="2 3" key="1">
    <citation type="submission" date="2018-08" db="EMBL/GenBank/DDBJ databases">
        <title>Whole Genome Sequence of the Moderate Halophilic Marine Bacterium Marinobacter litoralis Sw-45.</title>
        <authorList>
            <person name="Musa H."/>
        </authorList>
    </citation>
    <scope>NUCLEOTIDE SEQUENCE [LARGE SCALE GENOMIC DNA]</scope>
    <source>
        <strain evidence="2 3">Sw-45</strain>
    </source>
</reference>
<feature type="chain" id="PRO_5018019618" description="Beta-barrel porin 2" evidence="1">
    <location>
        <begin position="33"/>
        <end position="429"/>
    </location>
</feature>
<evidence type="ECO:0000313" key="3">
    <source>
        <dbReference type="Proteomes" id="UP000265903"/>
    </source>
</evidence>
<keyword evidence="1" id="KW-0732">Signal</keyword>